<dbReference type="EMBL" id="JBHUII010000011">
    <property type="protein sequence ID" value="MFD2207365.1"/>
    <property type="molecule type" value="Genomic_DNA"/>
</dbReference>
<comment type="caution">
    <text evidence="1">The sequence shown here is derived from an EMBL/GenBank/DDBJ whole genome shotgun (WGS) entry which is preliminary data.</text>
</comment>
<name>A0ABW5BRG5_9PROT</name>
<gene>
    <name evidence="1" type="ORF">ACFSKO_17200</name>
</gene>
<dbReference type="Proteomes" id="UP001597294">
    <property type="component" value="Unassembled WGS sequence"/>
</dbReference>
<reference evidence="2" key="1">
    <citation type="journal article" date="2019" name="Int. J. Syst. Evol. Microbiol.">
        <title>The Global Catalogue of Microorganisms (GCM) 10K type strain sequencing project: providing services to taxonomists for standard genome sequencing and annotation.</title>
        <authorList>
            <consortium name="The Broad Institute Genomics Platform"/>
            <consortium name="The Broad Institute Genome Sequencing Center for Infectious Disease"/>
            <person name="Wu L."/>
            <person name="Ma J."/>
        </authorList>
    </citation>
    <scope>NUCLEOTIDE SEQUENCE [LARGE SCALE GENOMIC DNA]</scope>
    <source>
        <strain evidence="2">CGMCC 4.7192</strain>
    </source>
</reference>
<dbReference type="Gene3D" id="1.10.287.1080">
    <property type="entry name" value="MazG-like"/>
    <property type="match status" value="1"/>
</dbReference>
<keyword evidence="2" id="KW-1185">Reference proteome</keyword>
<accession>A0ABW5BRG5</accession>
<organism evidence="1 2">
    <name type="scientific">Kiloniella antarctica</name>
    <dbReference type="NCBI Taxonomy" id="1550907"/>
    <lineage>
        <taxon>Bacteria</taxon>
        <taxon>Pseudomonadati</taxon>
        <taxon>Pseudomonadota</taxon>
        <taxon>Alphaproteobacteria</taxon>
        <taxon>Rhodospirillales</taxon>
        <taxon>Kiloniellaceae</taxon>
        <taxon>Kiloniella</taxon>
    </lineage>
</organism>
<dbReference type="SUPFAM" id="SSF101386">
    <property type="entry name" value="all-alpha NTP pyrophosphatases"/>
    <property type="match status" value="1"/>
</dbReference>
<protein>
    <submittedName>
        <fullName evidence="1">Nucleotide pyrophosphohydrolase</fullName>
    </submittedName>
</protein>
<proteinExistence type="predicted"/>
<evidence type="ECO:0000313" key="2">
    <source>
        <dbReference type="Proteomes" id="UP001597294"/>
    </source>
</evidence>
<dbReference type="RefSeq" id="WP_380253911.1">
    <property type="nucleotide sequence ID" value="NZ_JBHUII010000011.1"/>
</dbReference>
<sequence>METQQSICQWAEDTFGPVTNPQGLVARALQEMKELAEANNEENQDGIGKETADVVILLYRLLDQYHLNLNEEVEKKMKINRSRQWISSGDGTGKHIPEIGE</sequence>
<evidence type="ECO:0000313" key="1">
    <source>
        <dbReference type="EMBL" id="MFD2207365.1"/>
    </source>
</evidence>